<name>A0A518D6Z9_9BACT</name>
<dbReference type="Proteomes" id="UP000317429">
    <property type="component" value="Chromosome"/>
</dbReference>
<sequence>MSGIIDPRPRRPDGFGQIAEAFLSAEGLPFAEVISADRIEAVFARHQNLFGLRSVYSTAVMVWSFLGQVLRDGKEASGRLRHAG</sequence>
<evidence type="ECO:0000313" key="1">
    <source>
        <dbReference type="EMBL" id="QDU87247.1"/>
    </source>
</evidence>
<evidence type="ECO:0000313" key="2">
    <source>
        <dbReference type="Proteomes" id="UP000317429"/>
    </source>
</evidence>
<dbReference type="KEGG" id="pnd:Pla175_06050"/>
<dbReference type="RefSeq" id="WP_145281209.1">
    <property type="nucleotide sequence ID" value="NZ_CP036291.1"/>
</dbReference>
<dbReference type="AlphaFoldDB" id="A0A518D6Z9"/>
<proteinExistence type="predicted"/>
<reference evidence="1 2" key="1">
    <citation type="submission" date="2019-02" db="EMBL/GenBank/DDBJ databases">
        <title>Deep-cultivation of Planctomycetes and their phenomic and genomic characterization uncovers novel biology.</title>
        <authorList>
            <person name="Wiegand S."/>
            <person name="Jogler M."/>
            <person name="Boedeker C."/>
            <person name="Pinto D."/>
            <person name="Vollmers J."/>
            <person name="Rivas-Marin E."/>
            <person name="Kohn T."/>
            <person name="Peeters S.H."/>
            <person name="Heuer A."/>
            <person name="Rast P."/>
            <person name="Oberbeckmann S."/>
            <person name="Bunk B."/>
            <person name="Jeske O."/>
            <person name="Meyerdierks A."/>
            <person name="Storesund J.E."/>
            <person name="Kallscheuer N."/>
            <person name="Luecker S."/>
            <person name="Lage O.M."/>
            <person name="Pohl T."/>
            <person name="Merkel B.J."/>
            <person name="Hornburger P."/>
            <person name="Mueller R.-W."/>
            <person name="Bruemmer F."/>
            <person name="Labrenz M."/>
            <person name="Spormann A.M."/>
            <person name="Op den Camp H."/>
            <person name="Overmann J."/>
            <person name="Amann R."/>
            <person name="Jetten M.S.M."/>
            <person name="Mascher T."/>
            <person name="Medema M.H."/>
            <person name="Devos D.P."/>
            <person name="Kaster A.-K."/>
            <person name="Ovreas L."/>
            <person name="Rohde M."/>
            <person name="Galperin M.Y."/>
            <person name="Jogler C."/>
        </authorList>
    </citation>
    <scope>NUCLEOTIDE SEQUENCE [LARGE SCALE GENOMIC DNA]</scope>
    <source>
        <strain evidence="1 2">Pla175</strain>
    </source>
</reference>
<accession>A0A518D6Z9</accession>
<dbReference type="OrthoDB" id="9917651at2"/>
<dbReference type="EMBL" id="CP036291">
    <property type="protein sequence ID" value="QDU87247.1"/>
    <property type="molecule type" value="Genomic_DNA"/>
</dbReference>
<gene>
    <name evidence="1" type="ORF">Pla175_06050</name>
</gene>
<keyword evidence="2" id="KW-1185">Reference proteome</keyword>
<protein>
    <submittedName>
        <fullName evidence="1">Uncharacterized protein</fullName>
    </submittedName>
</protein>
<organism evidence="1 2">
    <name type="scientific">Pirellulimonas nuda</name>
    <dbReference type="NCBI Taxonomy" id="2528009"/>
    <lineage>
        <taxon>Bacteria</taxon>
        <taxon>Pseudomonadati</taxon>
        <taxon>Planctomycetota</taxon>
        <taxon>Planctomycetia</taxon>
        <taxon>Pirellulales</taxon>
        <taxon>Lacipirellulaceae</taxon>
        <taxon>Pirellulimonas</taxon>
    </lineage>
</organism>